<proteinExistence type="predicted"/>
<organism evidence="2 3">
    <name type="scientific">Candidatus Lloydbacteria bacterium RIFCSPHIGHO2_02_FULL_51_22</name>
    <dbReference type="NCBI Taxonomy" id="1798663"/>
    <lineage>
        <taxon>Bacteria</taxon>
        <taxon>Candidatus Lloydiibacteriota</taxon>
    </lineage>
</organism>
<keyword evidence="1" id="KW-0472">Membrane</keyword>
<sequence>MTHTGKQPCGCIYSREGNQEAMCDRHAEWRQLQILATGLIGGFAAMGVVVLLLGAFNYLL</sequence>
<dbReference type="Proteomes" id="UP000178099">
    <property type="component" value="Unassembled WGS sequence"/>
</dbReference>
<reference evidence="2 3" key="1">
    <citation type="journal article" date="2016" name="Nat. Commun.">
        <title>Thousands of microbial genomes shed light on interconnected biogeochemical processes in an aquifer system.</title>
        <authorList>
            <person name="Anantharaman K."/>
            <person name="Brown C.T."/>
            <person name="Hug L.A."/>
            <person name="Sharon I."/>
            <person name="Castelle C.J."/>
            <person name="Probst A.J."/>
            <person name="Thomas B.C."/>
            <person name="Singh A."/>
            <person name="Wilkins M.J."/>
            <person name="Karaoz U."/>
            <person name="Brodie E.L."/>
            <person name="Williams K.H."/>
            <person name="Hubbard S.S."/>
            <person name="Banfield J.F."/>
        </authorList>
    </citation>
    <scope>NUCLEOTIDE SEQUENCE [LARGE SCALE GENOMIC DNA]</scope>
</reference>
<dbReference type="AlphaFoldDB" id="A0A1G2D824"/>
<evidence type="ECO:0000256" key="1">
    <source>
        <dbReference type="SAM" id="Phobius"/>
    </source>
</evidence>
<gene>
    <name evidence="2" type="ORF">A3D67_02105</name>
</gene>
<keyword evidence="1" id="KW-0812">Transmembrane</keyword>
<keyword evidence="1" id="KW-1133">Transmembrane helix</keyword>
<evidence type="ECO:0000313" key="2">
    <source>
        <dbReference type="EMBL" id="OGZ09703.1"/>
    </source>
</evidence>
<evidence type="ECO:0000313" key="3">
    <source>
        <dbReference type="Proteomes" id="UP000178099"/>
    </source>
</evidence>
<dbReference type="EMBL" id="MHLN01000047">
    <property type="protein sequence ID" value="OGZ09703.1"/>
    <property type="molecule type" value="Genomic_DNA"/>
</dbReference>
<comment type="caution">
    <text evidence="2">The sequence shown here is derived from an EMBL/GenBank/DDBJ whole genome shotgun (WGS) entry which is preliminary data.</text>
</comment>
<protein>
    <submittedName>
        <fullName evidence="2">Uncharacterized protein</fullName>
    </submittedName>
</protein>
<accession>A0A1G2D824</accession>
<name>A0A1G2D824_9BACT</name>
<feature type="transmembrane region" description="Helical" evidence="1">
    <location>
        <begin position="34"/>
        <end position="59"/>
    </location>
</feature>